<evidence type="ECO:0008006" key="3">
    <source>
        <dbReference type="Google" id="ProtNLM"/>
    </source>
</evidence>
<reference evidence="1 2" key="1">
    <citation type="journal article" date="2016" name="Nat. Commun.">
        <title>Thousands of microbial genomes shed light on interconnected biogeochemical processes in an aquifer system.</title>
        <authorList>
            <person name="Anantharaman K."/>
            <person name="Brown C.T."/>
            <person name="Hug L.A."/>
            <person name="Sharon I."/>
            <person name="Castelle C.J."/>
            <person name="Probst A.J."/>
            <person name="Thomas B.C."/>
            <person name="Singh A."/>
            <person name="Wilkins M.J."/>
            <person name="Karaoz U."/>
            <person name="Brodie E.L."/>
            <person name="Williams K.H."/>
            <person name="Hubbard S.S."/>
            <person name="Banfield J.F."/>
        </authorList>
    </citation>
    <scope>NUCLEOTIDE SEQUENCE [LARGE SCALE GENOMIC DNA]</scope>
</reference>
<protein>
    <recommendedName>
        <fullName evidence="3">Toxin YoeB</fullName>
    </recommendedName>
</protein>
<evidence type="ECO:0000313" key="1">
    <source>
        <dbReference type="EMBL" id="OGZ75576.1"/>
    </source>
</evidence>
<dbReference type="EMBL" id="MHPE01000046">
    <property type="protein sequence ID" value="OGZ75576.1"/>
    <property type="molecule type" value="Genomic_DNA"/>
</dbReference>
<proteinExistence type="predicted"/>
<dbReference type="Proteomes" id="UP000178632">
    <property type="component" value="Unassembled WGS sequence"/>
</dbReference>
<dbReference type="Gene3D" id="3.30.2310.20">
    <property type="entry name" value="RelE-like"/>
    <property type="match status" value="1"/>
</dbReference>
<sequence>MRIILTEEFEFQYSRLPESIKLKAEKQQDIFRNNPFYPSLHTEKLAPKSKQMWSFRIDKKYRVIFKFADGDKVHFLTIGPHDWIYKIEF</sequence>
<dbReference type="AlphaFoldDB" id="A0A1G2IL98"/>
<comment type="caution">
    <text evidence="1">The sequence shown here is derived from an EMBL/GenBank/DDBJ whole genome shotgun (WGS) entry which is preliminary data.</text>
</comment>
<accession>A0A1G2IL98</accession>
<organism evidence="1 2">
    <name type="scientific">Candidatus Staskawiczbacteria bacterium RIFCSPLOWO2_12_FULL_37_15</name>
    <dbReference type="NCBI Taxonomy" id="1802218"/>
    <lineage>
        <taxon>Bacteria</taxon>
        <taxon>Candidatus Staskawicziibacteriota</taxon>
    </lineage>
</organism>
<dbReference type="SUPFAM" id="SSF143011">
    <property type="entry name" value="RelE-like"/>
    <property type="match status" value="1"/>
</dbReference>
<evidence type="ECO:0000313" key="2">
    <source>
        <dbReference type="Proteomes" id="UP000178632"/>
    </source>
</evidence>
<dbReference type="Pfam" id="PF05015">
    <property type="entry name" value="HigB-like_toxin"/>
    <property type="match status" value="1"/>
</dbReference>
<dbReference type="InterPro" id="IPR007711">
    <property type="entry name" value="HigB-1"/>
</dbReference>
<name>A0A1G2IL98_9BACT</name>
<dbReference type="InterPro" id="IPR035093">
    <property type="entry name" value="RelE/ParE_toxin_dom_sf"/>
</dbReference>
<gene>
    <name evidence="1" type="ORF">A3G45_01200</name>
</gene>